<proteinExistence type="predicted"/>
<dbReference type="InterPro" id="IPR011053">
    <property type="entry name" value="Single_hybrid_motif"/>
</dbReference>
<dbReference type="AlphaFoldDB" id="A0A0H2UUJ3"/>
<dbReference type="KEGG" id="spg:SpyM3_0857"/>
<evidence type="ECO:0000313" key="2">
    <source>
        <dbReference type="EMBL" id="AAM79464.1"/>
    </source>
</evidence>
<dbReference type="RefSeq" id="WP_002984553.1">
    <property type="nucleotide sequence ID" value="NC_004070.1"/>
</dbReference>
<sequence>MKKIANYLLIEKTDDRYTISMTPELQDDIGTIGYAEFTDNDHLAVDDIILNLEASKTVMSVLSPLAGAVVERNEAATLTPTLLNSEKAEENWIVVLTDVDQAAFDALEDA</sequence>
<dbReference type="InterPro" id="IPR033753">
    <property type="entry name" value="GCV_H/Fam206"/>
</dbReference>
<accession>A0A0H2UUJ3</accession>
<dbReference type="InterPro" id="IPR003016">
    <property type="entry name" value="2-oxoA_DH_lipoyl-BS"/>
</dbReference>
<dbReference type="EMBL" id="AE014074">
    <property type="protein sequence ID" value="AAM79464.1"/>
    <property type="molecule type" value="Genomic_DNA"/>
</dbReference>
<dbReference type="CDD" id="cd06848">
    <property type="entry name" value="GCS_H"/>
    <property type="match status" value="1"/>
</dbReference>
<dbReference type="Gene3D" id="2.40.50.100">
    <property type="match status" value="1"/>
</dbReference>
<dbReference type="Proteomes" id="UP000000564">
    <property type="component" value="Chromosome"/>
</dbReference>
<protein>
    <submittedName>
        <fullName evidence="2">Putative glycine cleavage system H protein</fullName>
    </submittedName>
</protein>
<dbReference type="SMR" id="A0A0H2UUJ3"/>
<evidence type="ECO:0000256" key="1">
    <source>
        <dbReference type="ARBA" id="ARBA00022823"/>
    </source>
</evidence>
<evidence type="ECO:0000313" key="3">
    <source>
        <dbReference type="Proteomes" id="UP000000564"/>
    </source>
</evidence>
<dbReference type="Pfam" id="PF01597">
    <property type="entry name" value="GCV_H"/>
    <property type="match status" value="1"/>
</dbReference>
<dbReference type="PROSITE" id="PS00189">
    <property type="entry name" value="LIPOYL"/>
    <property type="match status" value="1"/>
</dbReference>
<reference evidence="2 3" key="1">
    <citation type="journal article" date="2002" name="Proc. Natl. Acad. Sci. U.S.A.">
        <title>Genome sequence of a serotype M3 strain of group A Streptococcus: phage-encoded toxins, the high-virulence phenotype, and clone emergence.</title>
        <authorList>
            <person name="Beres S.B."/>
            <person name="Sylva G.L."/>
            <person name="Barbian K.D."/>
            <person name="Lei B."/>
            <person name="Hoff J.S."/>
            <person name="Mammarella N.D."/>
            <person name="Liu M.Y."/>
            <person name="Smoot J.C."/>
            <person name="Porcella S.F."/>
            <person name="Parkins L.D."/>
            <person name="Campbell D.S."/>
            <person name="Smith T.M."/>
            <person name="McCormick J.K."/>
            <person name="Leung D.Y."/>
            <person name="Schlievert P.M."/>
            <person name="Musser J.M."/>
        </authorList>
    </citation>
    <scope>NUCLEOTIDE SEQUENCE [LARGE SCALE GENOMIC DNA]</scope>
    <source>
        <strain evidence="3">ATCC BAA-595 / MGAS315</strain>
    </source>
</reference>
<dbReference type="SUPFAM" id="SSF51230">
    <property type="entry name" value="Single hybrid motif"/>
    <property type="match status" value="1"/>
</dbReference>
<name>A0A0H2UUJ3_STRP3</name>
<keyword evidence="1" id="KW-0450">Lipoyl</keyword>
<gene>
    <name evidence="2" type="ordered locus">SpyM3_0857</name>
</gene>
<dbReference type="GeneID" id="69900814"/>
<dbReference type="HOGENOM" id="CLU_097408_3_0_9"/>
<organism evidence="2 3">
    <name type="scientific">Streptococcus pyogenes serotype M3 (strain ATCC BAA-595 / MGAS315)</name>
    <dbReference type="NCBI Taxonomy" id="198466"/>
    <lineage>
        <taxon>Bacteria</taxon>
        <taxon>Bacillati</taxon>
        <taxon>Bacillota</taxon>
        <taxon>Bacilli</taxon>
        <taxon>Lactobacillales</taxon>
        <taxon>Streptococcaceae</taxon>
        <taxon>Streptococcus</taxon>
    </lineage>
</organism>